<evidence type="ECO:0000256" key="2">
    <source>
        <dbReference type="SAM" id="MobiDB-lite"/>
    </source>
</evidence>
<keyword evidence="1" id="KW-1277">Toxin-antitoxin system</keyword>
<gene>
    <name evidence="3" type="ORF">RZN05_15025</name>
</gene>
<dbReference type="Pfam" id="PF05016">
    <property type="entry name" value="ParE_toxin"/>
    <property type="match status" value="1"/>
</dbReference>
<reference evidence="3 4" key="1">
    <citation type="submission" date="2023-10" db="EMBL/GenBank/DDBJ databases">
        <title>Sphingomonas sp. HF-S4 16S ribosomal RNA gene Genome sequencing and assembly.</title>
        <authorList>
            <person name="Lee H."/>
        </authorList>
    </citation>
    <scope>NUCLEOTIDE SEQUENCE [LARGE SCALE GENOMIC DNA]</scope>
    <source>
        <strain evidence="3 4">HF-S4</strain>
    </source>
</reference>
<evidence type="ECO:0000313" key="4">
    <source>
        <dbReference type="Proteomes" id="UP001273531"/>
    </source>
</evidence>
<organism evidence="3 4">
    <name type="scientific">Sphingomonas agrestis</name>
    <dbReference type="NCBI Taxonomy" id="3080540"/>
    <lineage>
        <taxon>Bacteria</taxon>
        <taxon>Pseudomonadati</taxon>
        <taxon>Pseudomonadota</taxon>
        <taxon>Alphaproteobacteria</taxon>
        <taxon>Sphingomonadales</taxon>
        <taxon>Sphingomonadaceae</taxon>
        <taxon>Sphingomonas</taxon>
    </lineage>
</organism>
<sequence length="55" mass="6068">MVAAGDSLEAFPNRGRPGSHKRRELPSVPPYVIRYPVAGEDVMILTVKHGARRPD</sequence>
<proteinExistence type="predicted"/>
<evidence type="ECO:0000256" key="1">
    <source>
        <dbReference type="ARBA" id="ARBA00022649"/>
    </source>
</evidence>
<accession>A0ABU3YA76</accession>
<feature type="region of interest" description="Disordered" evidence="2">
    <location>
        <begin position="1"/>
        <end position="25"/>
    </location>
</feature>
<dbReference type="Proteomes" id="UP001273531">
    <property type="component" value="Unassembled WGS sequence"/>
</dbReference>
<dbReference type="EMBL" id="JAWJEJ010000001">
    <property type="protein sequence ID" value="MDV3458308.1"/>
    <property type="molecule type" value="Genomic_DNA"/>
</dbReference>
<name>A0ABU3YA76_9SPHN</name>
<dbReference type="InterPro" id="IPR007712">
    <property type="entry name" value="RelE/ParE_toxin"/>
</dbReference>
<dbReference type="Gene3D" id="3.30.2310.20">
    <property type="entry name" value="RelE-like"/>
    <property type="match status" value="1"/>
</dbReference>
<evidence type="ECO:0000313" key="3">
    <source>
        <dbReference type="EMBL" id="MDV3458308.1"/>
    </source>
</evidence>
<dbReference type="InterPro" id="IPR035093">
    <property type="entry name" value="RelE/ParE_toxin_dom_sf"/>
</dbReference>
<protein>
    <submittedName>
        <fullName evidence="3">Type II toxin-antitoxin system RelE/ParE family toxin</fullName>
    </submittedName>
</protein>
<keyword evidence="4" id="KW-1185">Reference proteome</keyword>
<comment type="caution">
    <text evidence="3">The sequence shown here is derived from an EMBL/GenBank/DDBJ whole genome shotgun (WGS) entry which is preliminary data.</text>
</comment>